<accession>A0ABD2XEI3</accession>
<evidence type="ECO:0000313" key="1">
    <source>
        <dbReference type="EMBL" id="KAL3403289.1"/>
    </source>
</evidence>
<keyword evidence="2" id="KW-1185">Reference proteome</keyword>
<gene>
    <name evidence="1" type="ORF">TKK_003887</name>
</gene>
<dbReference type="EMBL" id="JBJJXI010000031">
    <property type="protein sequence ID" value="KAL3403289.1"/>
    <property type="molecule type" value="Genomic_DNA"/>
</dbReference>
<dbReference type="AlphaFoldDB" id="A0ABD2XEI3"/>
<comment type="caution">
    <text evidence="1">The sequence shown here is derived from an EMBL/GenBank/DDBJ whole genome shotgun (WGS) entry which is preliminary data.</text>
</comment>
<reference evidence="1 2" key="1">
    <citation type="journal article" date="2024" name="bioRxiv">
        <title>A reference genome for Trichogramma kaykai: A tiny desert-dwelling parasitoid wasp with competing sex-ratio distorters.</title>
        <authorList>
            <person name="Culotta J."/>
            <person name="Lindsey A.R."/>
        </authorList>
    </citation>
    <scope>NUCLEOTIDE SEQUENCE [LARGE SCALE GENOMIC DNA]</scope>
    <source>
        <strain evidence="1 2">KSX58</strain>
    </source>
</reference>
<name>A0ABD2XEI3_9HYME</name>
<proteinExistence type="predicted"/>
<dbReference type="Proteomes" id="UP001627154">
    <property type="component" value="Unassembled WGS sequence"/>
</dbReference>
<sequence>MVNIFRAHYNLEKFKRDPQRLNPNKRTNRDVLTFNPAGVSSLADWRSGSAAFAECCCPPAYMNNCFVYQNVASIFCARKRVLLYDRTIICYIQLSILYN</sequence>
<protein>
    <submittedName>
        <fullName evidence="1">Uncharacterized protein</fullName>
    </submittedName>
</protein>
<evidence type="ECO:0000313" key="2">
    <source>
        <dbReference type="Proteomes" id="UP001627154"/>
    </source>
</evidence>
<organism evidence="1 2">
    <name type="scientific">Trichogramma kaykai</name>
    <dbReference type="NCBI Taxonomy" id="54128"/>
    <lineage>
        <taxon>Eukaryota</taxon>
        <taxon>Metazoa</taxon>
        <taxon>Ecdysozoa</taxon>
        <taxon>Arthropoda</taxon>
        <taxon>Hexapoda</taxon>
        <taxon>Insecta</taxon>
        <taxon>Pterygota</taxon>
        <taxon>Neoptera</taxon>
        <taxon>Endopterygota</taxon>
        <taxon>Hymenoptera</taxon>
        <taxon>Apocrita</taxon>
        <taxon>Proctotrupomorpha</taxon>
        <taxon>Chalcidoidea</taxon>
        <taxon>Trichogrammatidae</taxon>
        <taxon>Trichogramma</taxon>
    </lineage>
</organism>